<name>A0A378YMH0_9BURK</name>
<dbReference type="AlphaFoldDB" id="A0A378YMH0"/>
<proteinExistence type="predicted"/>
<keyword evidence="4" id="KW-1185">Reference proteome</keyword>
<protein>
    <submittedName>
        <fullName evidence="1">Uncharacterized protein</fullName>
    </submittedName>
</protein>
<dbReference type="Proteomes" id="UP000254573">
    <property type="component" value="Unassembled WGS sequence"/>
</dbReference>
<dbReference type="EMBL" id="CABPSO010000011">
    <property type="protein sequence ID" value="VVE69766.1"/>
    <property type="molecule type" value="Genomic_DNA"/>
</dbReference>
<organism evidence="1 3">
    <name type="scientific">Pandoraea pnomenusa</name>
    <dbReference type="NCBI Taxonomy" id="93220"/>
    <lineage>
        <taxon>Bacteria</taxon>
        <taxon>Pseudomonadati</taxon>
        <taxon>Pseudomonadota</taxon>
        <taxon>Betaproteobacteria</taxon>
        <taxon>Burkholderiales</taxon>
        <taxon>Burkholderiaceae</taxon>
        <taxon>Pandoraea</taxon>
    </lineage>
</organism>
<accession>A0A378YMH0</accession>
<evidence type="ECO:0000313" key="2">
    <source>
        <dbReference type="EMBL" id="VVE69766.1"/>
    </source>
</evidence>
<reference evidence="1 3" key="1">
    <citation type="submission" date="2018-06" db="EMBL/GenBank/DDBJ databases">
        <authorList>
            <consortium name="Pathogen Informatics"/>
            <person name="Doyle S."/>
        </authorList>
    </citation>
    <scope>NUCLEOTIDE SEQUENCE [LARGE SCALE GENOMIC DNA]</scope>
    <source>
        <strain evidence="1 3">NCTC13160</strain>
    </source>
</reference>
<reference evidence="2 4" key="2">
    <citation type="submission" date="2019-08" db="EMBL/GenBank/DDBJ databases">
        <authorList>
            <person name="Peeters C."/>
        </authorList>
    </citation>
    <scope>NUCLEOTIDE SEQUENCE [LARGE SCALE GENOMIC DNA]</scope>
    <source>
        <strain evidence="2 4">LMG 31119</strain>
    </source>
</reference>
<evidence type="ECO:0000313" key="4">
    <source>
        <dbReference type="Proteomes" id="UP000361468"/>
    </source>
</evidence>
<sequence length="35" mass="3710">MAMIGPICDGMVVVGTWAMRIKPFAQFVADVAGLL</sequence>
<dbReference type="Proteomes" id="UP000361468">
    <property type="component" value="Unassembled WGS sequence"/>
</dbReference>
<gene>
    <name evidence="1" type="ORF">NCTC13160_02042</name>
    <name evidence="2" type="ORF">PPN31119_03398</name>
</gene>
<dbReference type="EMBL" id="UGSG01000001">
    <property type="protein sequence ID" value="SUA77609.1"/>
    <property type="molecule type" value="Genomic_DNA"/>
</dbReference>
<evidence type="ECO:0000313" key="1">
    <source>
        <dbReference type="EMBL" id="SUA77609.1"/>
    </source>
</evidence>
<evidence type="ECO:0000313" key="3">
    <source>
        <dbReference type="Proteomes" id="UP000254573"/>
    </source>
</evidence>